<gene>
    <name evidence="1" type="ORF">BV25DRAFT_1827584</name>
</gene>
<accession>A0ACB8SXY0</accession>
<evidence type="ECO:0000313" key="2">
    <source>
        <dbReference type="Proteomes" id="UP000814140"/>
    </source>
</evidence>
<organism evidence="1 2">
    <name type="scientific">Artomyces pyxidatus</name>
    <dbReference type="NCBI Taxonomy" id="48021"/>
    <lineage>
        <taxon>Eukaryota</taxon>
        <taxon>Fungi</taxon>
        <taxon>Dikarya</taxon>
        <taxon>Basidiomycota</taxon>
        <taxon>Agaricomycotina</taxon>
        <taxon>Agaricomycetes</taxon>
        <taxon>Russulales</taxon>
        <taxon>Auriscalpiaceae</taxon>
        <taxon>Artomyces</taxon>
    </lineage>
</organism>
<reference evidence="1" key="1">
    <citation type="submission" date="2021-03" db="EMBL/GenBank/DDBJ databases">
        <authorList>
            <consortium name="DOE Joint Genome Institute"/>
            <person name="Ahrendt S."/>
            <person name="Looney B.P."/>
            <person name="Miyauchi S."/>
            <person name="Morin E."/>
            <person name="Drula E."/>
            <person name="Courty P.E."/>
            <person name="Chicoki N."/>
            <person name="Fauchery L."/>
            <person name="Kohler A."/>
            <person name="Kuo A."/>
            <person name="Labutti K."/>
            <person name="Pangilinan J."/>
            <person name="Lipzen A."/>
            <person name="Riley R."/>
            <person name="Andreopoulos W."/>
            <person name="He G."/>
            <person name="Johnson J."/>
            <person name="Barry K.W."/>
            <person name="Grigoriev I.V."/>
            <person name="Nagy L."/>
            <person name="Hibbett D."/>
            <person name="Henrissat B."/>
            <person name="Matheny P.B."/>
            <person name="Labbe J."/>
            <person name="Martin F."/>
        </authorList>
    </citation>
    <scope>NUCLEOTIDE SEQUENCE</scope>
    <source>
        <strain evidence="1">HHB10654</strain>
    </source>
</reference>
<reference evidence="1" key="2">
    <citation type="journal article" date="2022" name="New Phytol.">
        <title>Evolutionary transition to the ectomycorrhizal habit in the genomes of a hyperdiverse lineage of mushroom-forming fungi.</title>
        <authorList>
            <person name="Looney B."/>
            <person name="Miyauchi S."/>
            <person name="Morin E."/>
            <person name="Drula E."/>
            <person name="Courty P.E."/>
            <person name="Kohler A."/>
            <person name="Kuo A."/>
            <person name="LaButti K."/>
            <person name="Pangilinan J."/>
            <person name="Lipzen A."/>
            <person name="Riley R."/>
            <person name="Andreopoulos W."/>
            <person name="He G."/>
            <person name="Johnson J."/>
            <person name="Nolan M."/>
            <person name="Tritt A."/>
            <person name="Barry K.W."/>
            <person name="Grigoriev I.V."/>
            <person name="Nagy L.G."/>
            <person name="Hibbett D."/>
            <person name="Henrissat B."/>
            <person name="Matheny P.B."/>
            <person name="Labbe J."/>
            <person name="Martin F.M."/>
        </authorList>
    </citation>
    <scope>NUCLEOTIDE SEQUENCE</scope>
    <source>
        <strain evidence="1">HHB10654</strain>
    </source>
</reference>
<comment type="caution">
    <text evidence="1">The sequence shown here is derived from an EMBL/GenBank/DDBJ whole genome shotgun (WGS) entry which is preliminary data.</text>
</comment>
<keyword evidence="2" id="KW-1185">Reference proteome</keyword>
<evidence type="ECO:0000313" key="1">
    <source>
        <dbReference type="EMBL" id="KAI0060706.1"/>
    </source>
</evidence>
<name>A0ACB8SXY0_9AGAM</name>
<proteinExistence type="predicted"/>
<protein>
    <submittedName>
        <fullName evidence="1">TFP11-domain-containing protein</fullName>
    </submittedName>
</protein>
<sequence>MPRRKRGFMDDGISDSSSGSEGDADDLHNDNDPDAREERAFHDDPYGRKRRRMNGKEDAIYGSFADDSDEEGFGRSKKGAKPAKRRDWAKAPAFVPKQKPEPEQKPTPDAEENHSGEGEGEGEAADEGDEDEDEDEDEEMEDAEPSRAPSPRVREEVEEEDEAPRPRFGGLGLGASRSQATNSFSGFTAGGTSSRPAAVSSPASPAPTPPPPPVSGDLPSAFGGSRTQRAFVRNEAAPASSSRGATPLPPAERAHFSKLQGSFGARMLEKMGWQAGTGLGAAGEGIVTPVESKLRPKNMGIAFKGFGERTAQAKAEARRRGESVSDDEDAGGRRKPAGGKGQAKAKGQTDRSDVWKKPKKTKTKIEHKTYEQIVAETQQDAPGPSGIGIIIDATGATPREVSSLADVSTASWTPSTDPTRMPEVRHNLRLITEAATSDLDGLAREAKEIQKRRKAIQEEDTRLKKRISDEAELISRLQQVHLVVDDIHSQARELSSVYEASLDSFSPLFARLLTEFPKEFDRYHLDEIVVAAIAPIVRRTLAQWSPLDEPDKLLSTFRLWRKALKLADHEEKPQDTQVDIFGSRATLAPAPQVEVPMTPFESLMWNAWLPKVRSSINNDWDPRNPQPVVKLYEAWSTFLPPFIRDNVLDQLILPKVSKAVADWSPRKADVSLQTLVFPWLPYVGLRLEDLLGDARRKLKAMLRSWVVTDGVPEDFGVWRQVFDAGEWDAMLLKYIVPKLGATLREEFRVNPRQQDMAPLERVLSWAGLLRDSILAQLLEAEFFPKWLDVLHVWLVQPRPSFEEVAQWYAFWKGVFSESVQRLPAVQEGFTRGLQLMNKAIELGPDAPAKLPRPEHHKRGSPPPPPVPTSRAKKPPARMQEITFRSIVEEYAATHNLMFLPTGRAHETSRMPLYRVSTTADGKGGLLTYILDDAVWAPDADGAYRAISLESMVLRATKGGSS</sequence>
<dbReference type="EMBL" id="MU277217">
    <property type="protein sequence ID" value="KAI0060706.1"/>
    <property type="molecule type" value="Genomic_DNA"/>
</dbReference>
<dbReference type="Proteomes" id="UP000814140">
    <property type="component" value="Unassembled WGS sequence"/>
</dbReference>